<evidence type="ECO:0000256" key="7">
    <source>
        <dbReference type="ARBA" id="ARBA00023237"/>
    </source>
</evidence>
<evidence type="ECO:0000256" key="3">
    <source>
        <dbReference type="ARBA" id="ARBA00022448"/>
    </source>
</evidence>
<sequence length="365" mass="42068">MPTTILPDFTDLSSGRRVAVQTGVANTSNVLLQADQTLYSNDVLLASKAARYSRLQFDQNTENTKINTVVNVSKAFYDIIFSQEQLRILDENITRQQKQYADARARYNSGLVDKTDYQRASISIANTRASRKRTEEAIKAKYAMLKELMGVPIESDFDIQYDNNVMQQDMQIDTTQSLVYTSRVEYRQLQTQKNLLQLNTSYYKWGFVPTVSAFINYNWVYQNNEFAQLYDQVYPTSVVGLSARIPIFQGTRRLHNLKKAQLQEKSLDLEVENARNSINTEFQAALANYKSDYNEYLTLQENAQIAEEVYNTIKLQYDEGIKAYVDLIVAETDLQTAQINYYNALYRVLASRLDYERALGKIDIN</sequence>
<keyword evidence="6" id="KW-0472">Membrane</keyword>
<evidence type="ECO:0000313" key="9">
    <source>
        <dbReference type="Proteomes" id="UP001168528"/>
    </source>
</evidence>
<dbReference type="Proteomes" id="UP001168528">
    <property type="component" value="Unassembled WGS sequence"/>
</dbReference>
<name>A0ABT8R8H0_9BACT</name>
<keyword evidence="7" id="KW-0998">Cell outer membrane</keyword>
<dbReference type="RefSeq" id="WP_302039200.1">
    <property type="nucleotide sequence ID" value="NZ_JAUKPO010000011.1"/>
</dbReference>
<reference evidence="8" key="1">
    <citation type="submission" date="2023-07" db="EMBL/GenBank/DDBJ databases">
        <title>The genome sequence of Rhodocytophaga aerolata KACC 12507.</title>
        <authorList>
            <person name="Zhang X."/>
        </authorList>
    </citation>
    <scope>NUCLEOTIDE SEQUENCE</scope>
    <source>
        <strain evidence="8">KACC 12507</strain>
    </source>
</reference>
<evidence type="ECO:0000256" key="6">
    <source>
        <dbReference type="ARBA" id="ARBA00023136"/>
    </source>
</evidence>
<keyword evidence="5" id="KW-0812">Transmembrane</keyword>
<dbReference type="EMBL" id="JAUKPO010000011">
    <property type="protein sequence ID" value="MDO1448400.1"/>
    <property type="molecule type" value="Genomic_DNA"/>
</dbReference>
<proteinExistence type="inferred from homology"/>
<gene>
    <name evidence="8" type="ORF">Q0590_19145</name>
</gene>
<dbReference type="InterPro" id="IPR003423">
    <property type="entry name" value="OMP_efflux"/>
</dbReference>
<dbReference type="Pfam" id="PF02321">
    <property type="entry name" value="OEP"/>
    <property type="match status" value="2"/>
</dbReference>
<dbReference type="PANTHER" id="PTHR30026">
    <property type="entry name" value="OUTER MEMBRANE PROTEIN TOLC"/>
    <property type="match status" value="1"/>
</dbReference>
<comment type="similarity">
    <text evidence="2">Belongs to the outer membrane factor (OMF) (TC 1.B.17) family.</text>
</comment>
<comment type="caution">
    <text evidence="8">The sequence shown here is derived from an EMBL/GenBank/DDBJ whole genome shotgun (WGS) entry which is preliminary data.</text>
</comment>
<organism evidence="8 9">
    <name type="scientific">Rhodocytophaga aerolata</name>
    <dbReference type="NCBI Taxonomy" id="455078"/>
    <lineage>
        <taxon>Bacteria</taxon>
        <taxon>Pseudomonadati</taxon>
        <taxon>Bacteroidota</taxon>
        <taxon>Cytophagia</taxon>
        <taxon>Cytophagales</taxon>
        <taxon>Rhodocytophagaceae</taxon>
        <taxon>Rhodocytophaga</taxon>
    </lineage>
</organism>
<dbReference type="Gene3D" id="1.20.1600.10">
    <property type="entry name" value="Outer membrane efflux proteins (OEP)"/>
    <property type="match status" value="1"/>
</dbReference>
<keyword evidence="9" id="KW-1185">Reference proteome</keyword>
<comment type="subcellular location">
    <subcellularLocation>
        <location evidence="1">Cell outer membrane</location>
    </subcellularLocation>
</comment>
<evidence type="ECO:0000256" key="5">
    <source>
        <dbReference type="ARBA" id="ARBA00022692"/>
    </source>
</evidence>
<dbReference type="SUPFAM" id="SSF56954">
    <property type="entry name" value="Outer membrane efflux proteins (OEP)"/>
    <property type="match status" value="1"/>
</dbReference>
<protein>
    <submittedName>
        <fullName evidence="8">TolC family protein</fullName>
    </submittedName>
</protein>
<evidence type="ECO:0000256" key="1">
    <source>
        <dbReference type="ARBA" id="ARBA00004442"/>
    </source>
</evidence>
<evidence type="ECO:0000256" key="4">
    <source>
        <dbReference type="ARBA" id="ARBA00022452"/>
    </source>
</evidence>
<dbReference type="PANTHER" id="PTHR30026:SF20">
    <property type="entry name" value="OUTER MEMBRANE PROTEIN TOLC"/>
    <property type="match status" value="1"/>
</dbReference>
<accession>A0ABT8R8H0</accession>
<evidence type="ECO:0000256" key="2">
    <source>
        <dbReference type="ARBA" id="ARBA00007613"/>
    </source>
</evidence>
<keyword evidence="4" id="KW-1134">Transmembrane beta strand</keyword>
<evidence type="ECO:0000313" key="8">
    <source>
        <dbReference type="EMBL" id="MDO1448400.1"/>
    </source>
</evidence>
<keyword evidence="3" id="KW-0813">Transport</keyword>
<dbReference type="InterPro" id="IPR051906">
    <property type="entry name" value="TolC-like"/>
</dbReference>